<keyword evidence="3" id="KW-1185">Reference proteome</keyword>
<evidence type="ECO:0000313" key="3">
    <source>
        <dbReference type="Proteomes" id="UP001480595"/>
    </source>
</evidence>
<dbReference type="SUPFAM" id="SSF51445">
    <property type="entry name" value="(Trans)glycosidases"/>
    <property type="match status" value="1"/>
</dbReference>
<name>A0ABR1SRC7_9PEZI</name>
<dbReference type="RefSeq" id="XP_066707698.1">
    <property type="nucleotide sequence ID" value="XM_066866784.1"/>
</dbReference>
<gene>
    <name evidence="2" type="ORF">PG994_015377</name>
</gene>
<feature type="compositionally biased region" description="Polar residues" evidence="1">
    <location>
        <begin position="117"/>
        <end position="129"/>
    </location>
</feature>
<dbReference type="InterPro" id="IPR013780">
    <property type="entry name" value="Glyco_hydro_b"/>
</dbReference>
<dbReference type="EMBL" id="JAQQWL010000018">
    <property type="protein sequence ID" value="KAK8036880.1"/>
    <property type="molecule type" value="Genomic_DNA"/>
</dbReference>
<evidence type="ECO:0000313" key="2">
    <source>
        <dbReference type="EMBL" id="KAK8036880.1"/>
    </source>
</evidence>
<feature type="region of interest" description="Disordered" evidence="1">
    <location>
        <begin position="81"/>
        <end position="139"/>
    </location>
</feature>
<dbReference type="Gene3D" id="2.60.40.1180">
    <property type="entry name" value="Golgi alpha-mannosidase II"/>
    <property type="match status" value="1"/>
</dbReference>
<evidence type="ECO:0000256" key="1">
    <source>
        <dbReference type="SAM" id="MobiDB-lite"/>
    </source>
</evidence>
<accession>A0ABR1SRC7</accession>
<dbReference type="InterPro" id="IPR017853">
    <property type="entry name" value="GH"/>
</dbReference>
<feature type="compositionally biased region" description="Low complexity" evidence="1">
    <location>
        <begin position="90"/>
        <end position="102"/>
    </location>
</feature>
<sequence>MLGILFDIQTDMKTLDGINFKIHKSPRRYLEGWDFHDVATGADPIWPRQTSLNEWGWGWVDLVRHINAIVLFGNGFGDIIQPGRPPGRPTTSAAEGSTEAATVDQQTEEEHLDPEEASSNLHTPSQSASPKPDTEPPMEFTLCPQCATLPKKKTLLATTTAVLNGIIENTSQEKTRPHQVQLYPNGYWHKPALLFEACQCPGEAAAVRPRASPIAQPPFLQLMRPEIAFACPWRGHIRTQPQVPSEVVGEARGVTCAILGQYATKLSPAPNAYPDYLDVGLPYLPGYSNAVGNIVTDILILLLPEMGIVRIGRFRASADRPVPYRLTQPKRTTDFISAEATARTTDRTDGSIGSIGSIGRSIGSRTTLSPSPGPTYYYGASRLSTTKRSDLRTVFDGSLVQARSGQAVTVVMTHDTQPGQTVATAIRGFFKPLAYALILLRAQGYPSVFCGDLYGIKGDDRASDPPPPADDYWDDANCIGFVRRGTAHHPAGLVCVMSNAGSGQIKMNIGDIHRGGGMERCATVAEDEVIIDDKGFGMFLCVAMSVSIWVRKDAAGRERFGKL</sequence>
<dbReference type="Proteomes" id="UP001480595">
    <property type="component" value="Unassembled WGS sequence"/>
</dbReference>
<dbReference type="Gene3D" id="3.20.20.80">
    <property type="entry name" value="Glycosidases"/>
    <property type="match status" value="1"/>
</dbReference>
<organism evidence="2 3">
    <name type="scientific">Apiospora phragmitis</name>
    <dbReference type="NCBI Taxonomy" id="2905665"/>
    <lineage>
        <taxon>Eukaryota</taxon>
        <taxon>Fungi</taxon>
        <taxon>Dikarya</taxon>
        <taxon>Ascomycota</taxon>
        <taxon>Pezizomycotina</taxon>
        <taxon>Sordariomycetes</taxon>
        <taxon>Xylariomycetidae</taxon>
        <taxon>Amphisphaeriales</taxon>
        <taxon>Apiosporaceae</taxon>
        <taxon>Apiospora</taxon>
    </lineage>
</organism>
<feature type="compositionally biased region" description="Acidic residues" evidence="1">
    <location>
        <begin position="106"/>
        <end position="116"/>
    </location>
</feature>
<protein>
    <submittedName>
        <fullName evidence="2">Alpha-amylase</fullName>
    </submittedName>
</protein>
<comment type="caution">
    <text evidence="2">The sequence shown here is derived from an EMBL/GenBank/DDBJ whole genome shotgun (WGS) entry which is preliminary data.</text>
</comment>
<proteinExistence type="predicted"/>
<reference evidence="2 3" key="1">
    <citation type="submission" date="2023-01" db="EMBL/GenBank/DDBJ databases">
        <title>Analysis of 21 Apiospora genomes using comparative genomics revels a genus with tremendous synthesis potential of carbohydrate active enzymes and secondary metabolites.</title>
        <authorList>
            <person name="Sorensen T."/>
        </authorList>
    </citation>
    <scope>NUCLEOTIDE SEQUENCE [LARGE SCALE GENOMIC DNA]</scope>
    <source>
        <strain evidence="2 3">CBS 135458</strain>
    </source>
</reference>
<dbReference type="SUPFAM" id="SSF51011">
    <property type="entry name" value="Glycosyl hydrolase domain"/>
    <property type="match status" value="1"/>
</dbReference>
<dbReference type="GeneID" id="92099849"/>